<sequence length="271" mass="28796">MAHNHKEENNYPKALAISTALMGGFIALSFIWIIGKFEPNEELGMGGMVVNYGTSVEGMGTDYTSIEEPSMDPDANNKKPDQITPDPTTKSTQSQLSDQNLTTQDNEEAVSVNTKAVKSNANPTSTQDKKVEQPAVNPNALYKGKKNNATGGGDGTGSTPGNQGDPDGDPLTPFYGNGGSGFGSKPLPLSNFKNLVKPEDDGQETGTIMVKILVNKSGRIISAEAGAKGSTFRNNALEDKCERAMLGASLNAIEKGPDTRIFFVPFKFSVK</sequence>
<keyword evidence="2" id="KW-1133">Transmembrane helix</keyword>
<keyword evidence="2" id="KW-0812">Transmembrane</keyword>
<dbReference type="OrthoDB" id="676306at2"/>
<proteinExistence type="predicted"/>
<feature type="compositionally biased region" description="Polar residues" evidence="1">
    <location>
        <begin position="111"/>
        <end position="126"/>
    </location>
</feature>
<feature type="region of interest" description="Disordered" evidence="1">
    <location>
        <begin position="60"/>
        <end position="182"/>
    </location>
</feature>
<name>A0A285ZNB6_9SPHI</name>
<feature type="compositionally biased region" description="Polar residues" evidence="1">
    <location>
        <begin position="85"/>
        <end position="104"/>
    </location>
</feature>
<evidence type="ECO:0000256" key="1">
    <source>
        <dbReference type="SAM" id="MobiDB-lite"/>
    </source>
</evidence>
<accession>A0A285ZNB6</accession>
<evidence type="ECO:0000313" key="3">
    <source>
        <dbReference type="EMBL" id="SOD11151.1"/>
    </source>
</evidence>
<dbReference type="RefSeq" id="WP_097127241.1">
    <property type="nucleotide sequence ID" value="NZ_OCMT01000001.1"/>
</dbReference>
<keyword evidence="4" id="KW-1185">Reference proteome</keyword>
<evidence type="ECO:0000256" key="2">
    <source>
        <dbReference type="SAM" id="Phobius"/>
    </source>
</evidence>
<dbReference type="EMBL" id="OCMT01000001">
    <property type="protein sequence ID" value="SOD11151.1"/>
    <property type="molecule type" value="Genomic_DNA"/>
</dbReference>
<dbReference type="Proteomes" id="UP000219281">
    <property type="component" value="Unassembled WGS sequence"/>
</dbReference>
<keyword evidence="2" id="KW-0472">Membrane</keyword>
<evidence type="ECO:0008006" key="5">
    <source>
        <dbReference type="Google" id="ProtNLM"/>
    </source>
</evidence>
<dbReference type="AlphaFoldDB" id="A0A285ZNB6"/>
<protein>
    <recommendedName>
        <fullName evidence="5">Energy transducer TonB</fullName>
    </recommendedName>
</protein>
<organism evidence="3 4">
    <name type="scientific">Pedobacter xixiisoli</name>
    <dbReference type="NCBI Taxonomy" id="1476464"/>
    <lineage>
        <taxon>Bacteria</taxon>
        <taxon>Pseudomonadati</taxon>
        <taxon>Bacteroidota</taxon>
        <taxon>Sphingobacteriia</taxon>
        <taxon>Sphingobacteriales</taxon>
        <taxon>Sphingobacteriaceae</taxon>
        <taxon>Pedobacter</taxon>
    </lineage>
</organism>
<evidence type="ECO:0000313" key="4">
    <source>
        <dbReference type="Proteomes" id="UP000219281"/>
    </source>
</evidence>
<feature type="transmembrane region" description="Helical" evidence="2">
    <location>
        <begin position="14"/>
        <end position="35"/>
    </location>
</feature>
<reference evidence="4" key="1">
    <citation type="submission" date="2017-09" db="EMBL/GenBank/DDBJ databases">
        <authorList>
            <person name="Varghese N."/>
            <person name="Submissions S."/>
        </authorList>
    </citation>
    <scope>NUCLEOTIDE SEQUENCE [LARGE SCALE GENOMIC DNA]</scope>
    <source>
        <strain evidence="4">CGMCC 1.12803</strain>
    </source>
</reference>
<gene>
    <name evidence="3" type="ORF">SAMN06297358_0006</name>
</gene>